<name>C2CI25_9FIRM</name>
<organism evidence="2 3">
    <name type="scientific">Anaerococcus tetradius ATCC 35098</name>
    <dbReference type="NCBI Taxonomy" id="525255"/>
    <lineage>
        <taxon>Bacteria</taxon>
        <taxon>Bacillati</taxon>
        <taxon>Bacillota</taxon>
        <taxon>Tissierellia</taxon>
        <taxon>Tissierellales</taxon>
        <taxon>Peptoniphilaceae</taxon>
        <taxon>Anaerococcus</taxon>
    </lineage>
</organism>
<dbReference type="EMBL" id="ACGC01000052">
    <property type="protein sequence ID" value="EEI82820.1"/>
    <property type="molecule type" value="Genomic_DNA"/>
</dbReference>
<evidence type="ECO:0000313" key="2">
    <source>
        <dbReference type="EMBL" id="EEI82820.1"/>
    </source>
</evidence>
<keyword evidence="2" id="KW-0808">Transferase</keyword>
<protein>
    <submittedName>
        <fullName evidence="2">Glycosyltransferase, group 1 family protein</fullName>
        <ecNumber evidence="2">2.4.-.-</ecNumber>
    </submittedName>
</protein>
<sequence>MSNLNLLFLSLGRYNEHNITENGIYTSLLREFTKSNYNVYIISPIERRDYIGEIEKLKFINDIHYLDVKIGNITKTNKIEKGIATINIENQFLRAIKVWLSDVKFDIVIYPTPPITFYKVIKYLKRRDGALTYLMLKDIFPQNAVDLGFFSKKSLIYKYFRKKEKKLYEISDYIGCMSKANVDYLLKCNPSLDEKKVEIFPNSIEPVNLSIDEEEIYFVREKYNLPHDKRIFIYGGNLGKPQGLTFLLNCIESIKSIDDIMFLMVGNGTEFEYIVKMKDELNLYNLRIMAKLSKDDFDKLVASSDVGIISLDHRFTIPNYPSRILSYMQSKIPILAITDNNSDIGLDIIKNNMGWRCKKNSINEFREIISEIMTDFNIHNISEKKENSFEYLKNNFDIKKSIMNIINKI</sequence>
<dbReference type="CDD" id="cd03794">
    <property type="entry name" value="GT4_WbuB-like"/>
    <property type="match status" value="1"/>
</dbReference>
<evidence type="ECO:0000313" key="3">
    <source>
        <dbReference type="Proteomes" id="UP000003744"/>
    </source>
</evidence>
<dbReference type="HOGENOM" id="CLU_009583_11_7_9"/>
<proteinExistence type="predicted"/>
<dbReference type="PANTHER" id="PTHR12526">
    <property type="entry name" value="GLYCOSYLTRANSFERASE"/>
    <property type="match status" value="1"/>
</dbReference>
<reference evidence="2 3" key="1">
    <citation type="submission" date="2009-01" db="EMBL/GenBank/DDBJ databases">
        <authorList>
            <person name="Qin X."/>
            <person name="Bachman B."/>
            <person name="Battles P."/>
            <person name="Bell A."/>
            <person name="Bess C."/>
            <person name="Bickham C."/>
            <person name="Chaboub L."/>
            <person name="Chen D."/>
            <person name="Coyle M."/>
            <person name="Deiros D.R."/>
            <person name="Dinh H."/>
            <person name="Forbes L."/>
            <person name="Fowler G."/>
            <person name="Francisco L."/>
            <person name="Fu Q."/>
            <person name="Gubbala S."/>
            <person name="Hale W."/>
            <person name="Han Y."/>
            <person name="Hemphill L."/>
            <person name="Highlander S.K."/>
            <person name="Hirani K."/>
            <person name="Hogues M."/>
            <person name="Jackson L."/>
            <person name="Jakkamsetti A."/>
            <person name="Javaid M."/>
            <person name="Jiang H."/>
            <person name="Korchina V."/>
            <person name="Kovar C."/>
            <person name="Lara F."/>
            <person name="Lee S."/>
            <person name="Mata R."/>
            <person name="Mathew T."/>
            <person name="Moen C."/>
            <person name="Morales K."/>
            <person name="Munidasa M."/>
            <person name="Nazareth L."/>
            <person name="Ngo R."/>
            <person name="Nguyen L."/>
            <person name="Okwuonu G."/>
            <person name="Ongeri F."/>
            <person name="Patil S."/>
            <person name="Petrosino J."/>
            <person name="Pham C."/>
            <person name="Pham P."/>
            <person name="Pu L.-L."/>
            <person name="Puazo M."/>
            <person name="Raj R."/>
            <person name="Reid J."/>
            <person name="Rouhana J."/>
            <person name="Saada N."/>
            <person name="Shang Y."/>
            <person name="Simmons D."/>
            <person name="Thornton R."/>
            <person name="Warren J."/>
            <person name="Weissenberger G."/>
            <person name="Zhang J."/>
            <person name="Zhang L."/>
            <person name="Zhou C."/>
            <person name="Zhu D."/>
            <person name="Muzny D."/>
            <person name="Worley K."/>
            <person name="Gibbs R."/>
        </authorList>
    </citation>
    <scope>NUCLEOTIDE SEQUENCE [LARGE SCALE GENOMIC DNA]</scope>
    <source>
        <strain evidence="2 3">ATCC 35098</strain>
    </source>
</reference>
<comment type="caution">
    <text evidence="2">The sequence shown here is derived from an EMBL/GenBank/DDBJ whole genome shotgun (WGS) entry which is preliminary data.</text>
</comment>
<dbReference type="SUPFAM" id="SSF53756">
    <property type="entry name" value="UDP-Glycosyltransferase/glycogen phosphorylase"/>
    <property type="match status" value="1"/>
</dbReference>
<accession>C2CI25</accession>
<gene>
    <name evidence="2" type="ORF">HMPREF0077_1135</name>
</gene>
<dbReference type="AlphaFoldDB" id="C2CI25"/>
<dbReference type="EC" id="2.4.-.-" evidence="2"/>
<dbReference type="RefSeq" id="WP_004837251.1">
    <property type="nucleotide sequence ID" value="NZ_GG666297.1"/>
</dbReference>
<dbReference type="GO" id="GO:0016757">
    <property type="term" value="F:glycosyltransferase activity"/>
    <property type="evidence" value="ECO:0007669"/>
    <property type="project" value="UniProtKB-KW"/>
</dbReference>
<keyword evidence="2" id="KW-0328">Glycosyltransferase</keyword>
<dbReference type="PANTHER" id="PTHR12526:SF609">
    <property type="entry name" value="LIPOPOLYSACCHARIDE BIOSYNTHESIS PROTEIN"/>
    <property type="match status" value="1"/>
</dbReference>
<feature type="domain" description="Glycosyl transferase family 1" evidence="1">
    <location>
        <begin position="220"/>
        <end position="376"/>
    </location>
</feature>
<dbReference type="InterPro" id="IPR001296">
    <property type="entry name" value="Glyco_trans_1"/>
</dbReference>
<dbReference type="Gene3D" id="3.40.50.2000">
    <property type="entry name" value="Glycogen Phosphorylase B"/>
    <property type="match status" value="2"/>
</dbReference>
<dbReference type="eggNOG" id="COG0438">
    <property type="taxonomic scope" value="Bacteria"/>
</dbReference>
<dbReference type="Proteomes" id="UP000003744">
    <property type="component" value="Unassembled WGS sequence"/>
</dbReference>
<dbReference type="Pfam" id="PF00534">
    <property type="entry name" value="Glycos_transf_1"/>
    <property type="match status" value="1"/>
</dbReference>
<evidence type="ECO:0000259" key="1">
    <source>
        <dbReference type="Pfam" id="PF00534"/>
    </source>
</evidence>